<sequence length="404" mass="43598">MIVGRALVVQYASFARTSMADEGLQGEGVCSLDITAPGKAQQAKSRAAMPTAEDDGTAVTPEPVLSLGAAGGDDSRLRPLMLVAAADMYSLEPKPASVAGGILTVLALMAAVAYTASQLVAYTRMPPVVTSYVEWADTQGPFPARIRCTAPSGCWISNRHNDIWSSHGDEVEQAQQGCLVLQPGQEYTMNFTFTQQPLNGFVAIWDPATWENDTTPGSGLQMLAETNAPDTPGGIFLLPTPVLGGTYLANFVETHNQSAPAAKLRHEWFITYASRDRVVLPAATPCAGQLTQQQLANYTQAMVRMQSAWYRVTVEPPDLLLTLVGNCGGALQLFLQAGFLCLLVYQFMRDKAFRWVRTALQRKPGQQQQQQQQQQQSASGLQHRSVKLPQVMLTLVGLPAAATA</sequence>
<keyword evidence="2" id="KW-1185">Reference proteome</keyword>
<proteinExistence type="predicted"/>
<dbReference type="EMBL" id="CP126208">
    <property type="protein sequence ID" value="WIA08308.1"/>
    <property type="molecule type" value="Genomic_DNA"/>
</dbReference>
<evidence type="ECO:0000313" key="1">
    <source>
        <dbReference type="EMBL" id="WIA08308.1"/>
    </source>
</evidence>
<evidence type="ECO:0008006" key="3">
    <source>
        <dbReference type="Google" id="ProtNLM"/>
    </source>
</evidence>
<evidence type="ECO:0000313" key="2">
    <source>
        <dbReference type="Proteomes" id="UP001244341"/>
    </source>
</evidence>
<dbReference type="Proteomes" id="UP001244341">
    <property type="component" value="Chromosome 1b"/>
</dbReference>
<organism evidence="1 2">
    <name type="scientific">Tetradesmus obliquus</name>
    <name type="common">Green alga</name>
    <name type="synonym">Acutodesmus obliquus</name>
    <dbReference type="NCBI Taxonomy" id="3088"/>
    <lineage>
        <taxon>Eukaryota</taxon>
        <taxon>Viridiplantae</taxon>
        <taxon>Chlorophyta</taxon>
        <taxon>core chlorophytes</taxon>
        <taxon>Chlorophyceae</taxon>
        <taxon>CS clade</taxon>
        <taxon>Sphaeropleales</taxon>
        <taxon>Scenedesmaceae</taxon>
        <taxon>Tetradesmus</taxon>
    </lineage>
</organism>
<protein>
    <recommendedName>
        <fullName evidence="3">GOLD domain-containing protein</fullName>
    </recommendedName>
</protein>
<gene>
    <name evidence="1" type="ORF">OEZ85_007751</name>
</gene>
<name>A0ABY8TGW1_TETOB</name>
<accession>A0ABY8TGW1</accession>
<reference evidence="1 2" key="1">
    <citation type="submission" date="2023-05" db="EMBL/GenBank/DDBJ databases">
        <title>A 100% complete, gapless, phased diploid assembly of the Scenedesmus obliquus UTEX 3031 genome.</title>
        <authorList>
            <person name="Biondi T.C."/>
            <person name="Hanschen E.R."/>
            <person name="Kwon T."/>
            <person name="Eng W."/>
            <person name="Kruse C.P.S."/>
            <person name="Koehler S.I."/>
            <person name="Kunde Y."/>
            <person name="Gleasner C.D."/>
            <person name="You Mak K.T."/>
            <person name="Polle J."/>
            <person name="Hovde B.T."/>
            <person name="Starkenburg S.R."/>
        </authorList>
    </citation>
    <scope>NUCLEOTIDE SEQUENCE [LARGE SCALE GENOMIC DNA]</scope>
    <source>
        <strain evidence="1 2">DOE0152z</strain>
    </source>
</reference>